<dbReference type="InterPro" id="IPR051167">
    <property type="entry name" value="Prolyl_oligopep/macrocyclase"/>
</dbReference>
<reference evidence="10" key="1">
    <citation type="submission" date="2017-09" db="EMBL/GenBank/DDBJ databases">
        <title>Depth-based differentiation of microbial function through sediment-hosted aquifers and enrichment of novel symbionts in the deep terrestrial subsurface.</title>
        <authorList>
            <person name="Probst A.J."/>
            <person name="Ladd B."/>
            <person name="Jarett J.K."/>
            <person name="Geller-Mcgrath D.E."/>
            <person name="Sieber C.M.K."/>
            <person name="Emerson J.B."/>
            <person name="Anantharaman K."/>
            <person name="Thomas B.C."/>
            <person name="Malmstrom R."/>
            <person name="Stieglmeier M."/>
            <person name="Klingl A."/>
            <person name="Woyke T."/>
            <person name="Ryan C.M."/>
            <person name="Banfield J.F."/>
        </authorList>
    </citation>
    <scope>NUCLEOTIDE SEQUENCE [LARGE SCALE GENOMIC DNA]</scope>
</reference>
<dbReference type="SUPFAM" id="SSF53474">
    <property type="entry name" value="alpha/beta-Hydrolases"/>
    <property type="match status" value="1"/>
</dbReference>
<evidence type="ECO:0000313" key="9">
    <source>
        <dbReference type="EMBL" id="PIT92514.1"/>
    </source>
</evidence>
<evidence type="ECO:0000256" key="4">
    <source>
        <dbReference type="ARBA" id="ARBA00022670"/>
    </source>
</evidence>
<evidence type="ECO:0000256" key="6">
    <source>
        <dbReference type="ARBA" id="ARBA00022825"/>
    </source>
</evidence>
<feature type="domain" description="Peptidase S9 prolyl oligopeptidase catalytic" evidence="7">
    <location>
        <begin position="451"/>
        <end position="665"/>
    </location>
</feature>
<sequence length="668" mass="75683">MNIEDTYSWLEENSTRTREWIDEQYGRGRKYLDALPQRKTLEKRLIELSSTDTIGVPVPRGGKYFSMDRAAGQDLGVLYVQDRLGGEKRVLVDQNELSRDGSATISYVPTRDGKYIALGISQMSNDEYGYKVMDVDSGDYLEDEIPSHIYPQMVHWDVKNRGFWYTRRAMELPEKGEEKLHRKVFYHALGTNWKSDPIVFGAEIHKQDIPIFRVSDDGRYAVVNVYKTRTEKRSSDVYVRDLENPNSEYSKIVGSDEYKWSGWIHRDHIYLQTNQDAPRGRVLRVKTSVALKEKSMESAEEIVIESDAVIEGVKTVGDILFVRKQKNVQSVLEKSSLDGNEIKEISLPNNSLLTAMIGENEGSEVFFGITSFLTPHTIFRLSLNTDTMNEYARVEVPFDATEFETEQVWYESTDGEKVPMFLVHKKGLPKDSKRPVLLNGYGGFNISYKPSFRQFAIPIIEAGGIFAVAGIRGGGEFGEKWHEAGMKENKQQVFDDFVAAAKWLEISGYTTLKQTAIFGWSNGGLLTSAVLTQNPNLFGAVVVGAPVADMLKFASYADSGKHWRVEYGDPDKEDDRRFLLKYSPYHNIQIDTAYSPTLIVTADKDDRVVPTHAFKFSARLQESASSPSDIIVRLEKSAGHGSSYAKKRRASMEADILAFVFKHINIKQ</sequence>
<evidence type="ECO:0000256" key="1">
    <source>
        <dbReference type="ARBA" id="ARBA00001070"/>
    </source>
</evidence>
<dbReference type="Pfam" id="PF00326">
    <property type="entry name" value="Peptidase_S9"/>
    <property type="match status" value="1"/>
</dbReference>
<name>A0A2M6WIF4_9BACT</name>
<dbReference type="Gene3D" id="3.40.50.1820">
    <property type="entry name" value="alpha/beta hydrolase"/>
    <property type="match status" value="1"/>
</dbReference>
<evidence type="ECO:0000256" key="3">
    <source>
        <dbReference type="ARBA" id="ARBA00011897"/>
    </source>
</evidence>
<protein>
    <recommendedName>
        <fullName evidence="3">prolyl oligopeptidase</fullName>
        <ecNumber evidence="3">3.4.21.26</ecNumber>
    </recommendedName>
</protein>
<dbReference type="FunFam" id="3.40.50.1820:FF:000005">
    <property type="entry name" value="Prolyl endopeptidase"/>
    <property type="match status" value="1"/>
</dbReference>
<accession>A0A2M6WIF4</accession>
<proteinExistence type="inferred from homology"/>
<comment type="caution">
    <text evidence="9">The sequence shown here is derived from an EMBL/GenBank/DDBJ whole genome shotgun (WGS) entry which is preliminary data.</text>
</comment>
<comment type="catalytic activity">
    <reaction evidence="1">
        <text>Hydrolysis of Pro-|-Xaa &gt;&gt; Ala-|-Xaa in oligopeptides.</text>
        <dbReference type="EC" id="3.4.21.26"/>
    </reaction>
</comment>
<feature type="domain" description="Peptidase S9A N-terminal" evidence="8">
    <location>
        <begin position="3"/>
        <end position="388"/>
    </location>
</feature>
<dbReference type="Gene3D" id="2.130.10.120">
    <property type="entry name" value="Prolyl oligopeptidase, N-terminal domain"/>
    <property type="match status" value="1"/>
</dbReference>
<dbReference type="EC" id="3.4.21.26" evidence="3"/>
<dbReference type="GO" id="GO:0070012">
    <property type="term" value="F:oligopeptidase activity"/>
    <property type="evidence" value="ECO:0007669"/>
    <property type="project" value="TreeGrafter"/>
</dbReference>
<dbReference type="InterPro" id="IPR029058">
    <property type="entry name" value="AB_hydrolase_fold"/>
</dbReference>
<dbReference type="GO" id="GO:0006508">
    <property type="term" value="P:proteolysis"/>
    <property type="evidence" value="ECO:0007669"/>
    <property type="project" value="UniProtKB-KW"/>
</dbReference>
<dbReference type="EMBL" id="PFBA01000017">
    <property type="protein sequence ID" value="PIT92514.1"/>
    <property type="molecule type" value="Genomic_DNA"/>
</dbReference>
<dbReference type="InterPro" id="IPR023302">
    <property type="entry name" value="Pept_S9A_N"/>
</dbReference>
<evidence type="ECO:0000313" key="10">
    <source>
        <dbReference type="Proteomes" id="UP000228635"/>
    </source>
</evidence>
<evidence type="ECO:0000259" key="7">
    <source>
        <dbReference type="Pfam" id="PF00326"/>
    </source>
</evidence>
<evidence type="ECO:0000259" key="8">
    <source>
        <dbReference type="Pfam" id="PF02897"/>
    </source>
</evidence>
<gene>
    <name evidence="9" type="ORF">COU08_02015</name>
</gene>
<organism evidence="9 10">
    <name type="scientific">Candidatus Harrisonbacteria bacterium CG10_big_fil_rev_8_21_14_0_10_42_17</name>
    <dbReference type="NCBI Taxonomy" id="1974584"/>
    <lineage>
        <taxon>Bacteria</taxon>
        <taxon>Candidatus Harrisoniibacteriota</taxon>
    </lineage>
</organism>
<dbReference type="GO" id="GO:0004252">
    <property type="term" value="F:serine-type endopeptidase activity"/>
    <property type="evidence" value="ECO:0007669"/>
    <property type="project" value="UniProtKB-EC"/>
</dbReference>
<dbReference type="Proteomes" id="UP000228635">
    <property type="component" value="Unassembled WGS sequence"/>
</dbReference>
<evidence type="ECO:0000256" key="2">
    <source>
        <dbReference type="ARBA" id="ARBA00005228"/>
    </source>
</evidence>
<dbReference type="PANTHER" id="PTHR42881:SF2">
    <property type="entry name" value="PROLYL ENDOPEPTIDASE"/>
    <property type="match status" value="1"/>
</dbReference>
<dbReference type="InterPro" id="IPR002471">
    <property type="entry name" value="Pept_S9_AS"/>
</dbReference>
<dbReference type="Pfam" id="PF02897">
    <property type="entry name" value="Peptidase_S9_N"/>
    <property type="match status" value="1"/>
</dbReference>
<dbReference type="PROSITE" id="PS00708">
    <property type="entry name" value="PRO_ENDOPEP_SER"/>
    <property type="match status" value="1"/>
</dbReference>
<keyword evidence="5" id="KW-0378">Hydrolase</keyword>
<keyword evidence="6" id="KW-0720">Serine protease</keyword>
<dbReference type="AlphaFoldDB" id="A0A2M6WIF4"/>
<comment type="similarity">
    <text evidence="2">Belongs to the peptidase S9A family.</text>
</comment>
<keyword evidence="4" id="KW-0645">Protease</keyword>
<dbReference type="PANTHER" id="PTHR42881">
    <property type="entry name" value="PROLYL ENDOPEPTIDASE"/>
    <property type="match status" value="1"/>
</dbReference>
<dbReference type="GO" id="GO:0005829">
    <property type="term" value="C:cytosol"/>
    <property type="evidence" value="ECO:0007669"/>
    <property type="project" value="TreeGrafter"/>
</dbReference>
<dbReference type="PRINTS" id="PR00862">
    <property type="entry name" value="PROLIGOPTASE"/>
</dbReference>
<dbReference type="InterPro" id="IPR002470">
    <property type="entry name" value="Peptidase_S9A"/>
</dbReference>
<dbReference type="SUPFAM" id="SSF50993">
    <property type="entry name" value="Peptidase/esterase 'gauge' domain"/>
    <property type="match status" value="1"/>
</dbReference>
<evidence type="ECO:0000256" key="5">
    <source>
        <dbReference type="ARBA" id="ARBA00022801"/>
    </source>
</evidence>
<dbReference type="InterPro" id="IPR001375">
    <property type="entry name" value="Peptidase_S9_cat"/>
</dbReference>